<feature type="region of interest" description="Disordered" evidence="7">
    <location>
        <begin position="551"/>
        <end position="578"/>
    </location>
</feature>
<evidence type="ECO:0000313" key="11">
    <source>
        <dbReference type="EMBL" id="APX96284.1"/>
    </source>
</evidence>
<keyword evidence="3" id="KW-0813">Transport</keyword>
<dbReference type="EMBL" id="CP019327">
    <property type="protein sequence ID" value="APX96284.1"/>
    <property type="molecule type" value="Genomic_DNA"/>
</dbReference>
<dbReference type="STRING" id="588898.BB347_06435"/>
<reference evidence="11 14" key="1">
    <citation type="submission" date="2017-01" db="EMBL/GenBank/DDBJ databases">
        <title>Complete genome sequence of Haloterrigena daqingensis type strain (JX313T).</title>
        <authorList>
            <person name="Shuang W."/>
        </authorList>
    </citation>
    <scope>NUCLEOTIDE SEQUENCE [LARGE SCALE GENOMIC DNA]</scope>
    <source>
        <strain evidence="11 14">JX313</strain>
    </source>
</reference>
<feature type="transmembrane region" description="Helical" evidence="8">
    <location>
        <begin position="148"/>
        <end position="169"/>
    </location>
</feature>
<evidence type="ECO:0000313" key="14">
    <source>
        <dbReference type="Proteomes" id="UP000187321"/>
    </source>
</evidence>
<dbReference type="GO" id="GO:1902600">
    <property type="term" value="P:proton transmembrane transport"/>
    <property type="evidence" value="ECO:0007669"/>
    <property type="project" value="InterPro"/>
</dbReference>
<protein>
    <submittedName>
        <fullName evidence="11">Potassium transporter Kef</fullName>
    </submittedName>
    <submittedName>
        <fullName evidence="12">Transporter, CPA2 family</fullName>
    </submittedName>
</protein>
<evidence type="ECO:0000313" key="13">
    <source>
        <dbReference type="Proteomes" id="UP000185687"/>
    </source>
</evidence>
<evidence type="ECO:0000259" key="10">
    <source>
        <dbReference type="Pfam" id="PF02254"/>
    </source>
</evidence>
<feature type="transmembrane region" description="Helical" evidence="8">
    <location>
        <begin position="56"/>
        <end position="75"/>
    </location>
</feature>
<dbReference type="Pfam" id="PF02254">
    <property type="entry name" value="TrkA_N"/>
    <property type="match status" value="1"/>
</dbReference>
<feature type="transmembrane region" description="Helical" evidence="8">
    <location>
        <begin position="6"/>
        <end position="25"/>
    </location>
</feature>
<feature type="transmembrane region" description="Helical" evidence="8">
    <location>
        <begin position="216"/>
        <end position="232"/>
    </location>
</feature>
<keyword evidence="4 8" id="KW-0812">Transmembrane</keyword>
<name>A0A1N7E0M2_9EURY</name>
<evidence type="ECO:0000256" key="7">
    <source>
        <dbReference type="SAM" id="MobiDB-lite"/>
    </source>
</evidence>
<feature type="transmembrane region" description="Helical" evidence="8">
    <location>
        <begin position="32"/>
        <end position="50"/>
    </location>
</feature>
<dbReference type="InterPro" id="IPR036291">
    <property type="entry name" value="NAD(P)-bd_dom_sf"/>
</dbReference>
<dbReference type="OrthoDB" id="43518at2157"/>
<dbReference type="SUPFAM" id="SSF51735">
    <property type="entry name" value="NAD(P)-binding Rossmann-fold domains"/>
    <property type="match status" value="1"/>
</dbReference>
<feature type="transmembrane region" description="Helical" evidence="8">
    <location>
        <begin position="358"/>
        <end position="376"/>
    </location>
</feature>
<dbReference type="Gene3D" id="3.40.50.720">
    <property type="entry name" value="NAD(P)-binding Rossmann-like Domain"/>
    <property type="match status" value="1"/>
</dbReference>
<evidence type="ECO:0000313" key="12">
    <source>
        <dbReference type="EMBL" id="SIR81619.1"/>
    </source>
</evidence>
<keyword evidence="5 8" id="KW-1133">Transmembrane helix</keyword>
<feature type="transmembrane region" description="Helical" evidence="8">
    <location>
        <begin position="87"/>
        <end position="110"/>
    </location>
</feature>
<dbReference type="GO" id="GO:0015297">
    <property type="term" value="F:antiporter activity"/>
    <property type="evidence" value="ECO:0007669"/>
    <property type="project" value="InterPro"/>
</dbReference>
<evidence type="ECO:0000256" key="8">
    <source>
        <dbReference type="SAM" id="Phobius"/>
    </source>
</evidence>
<dbReference type="RefSeq" id="WP_076582105.1">
    <property type="nucleotide sequence ID" value="NZ_CP019327.1"/>
</dbReference>
<evidence type="ECO:0000256" key="3">
    <source>
        <dbReference type="ARBA" id="ARBA00022448"/>
    </source>
</evidence>
<dbReference type="AlphaFoldDB" id="A0A1N7E0M2"/>
<feature type="transmembrane region" description="Helical" evidence="8">
    <location>
        <begin position="181"/>
        <end position="204"/>
    </location>
</feature>
<reference evidence="12 13" key="2">
    <citation type="submission" date="2017-01" db="EMBL/GenBank/DDBJ databases">
        <authorList>
            <person name="Mah S.A."/>
            <person name="Swanson W.J."/>
            <person name="Moy G.W."/>
            <person name="Vacquier V.D."/>
        </authorList>
    </citation>
    <scope>NUCLEOTIDE SEQUENCE [LARGE SCALE GENOMIC DNA]</scope>
    <source>
        <strain evidence="12 13">CGMCC 1.8909</strain>
    </source>
</reference>
<dbReference type="InterPro" id="IPR038770">
    <property type="entry name" value="Na+/solute_symporter_sf"/>
</dbReference>
<evidence type="ECO:0000259" key="9">
    <source>
        <dbReference type="Pfam" id="PF00999"/>
    </source>
</evidence>
<dbReference type="PANTHER" id="PTHR42751">
    <property type="entry name" value="SODIUM/HYDROGEN EXCHANGER FAMILY/TRKA DOMAIN PROTEIN"/>
    <property type="match status" value="1"/>
</dbReference>
<dbReference type="GO" id="GO:0006813">
    <property type="term" value="P:potassium ion transport"/>
    <property type="evidence" value="ECO:0007669"/>
    <property type="project" value="InterPro"/>
</dbReference>
<dbReference type="InterPro" id="IPR003148">
    <property type="entry name" value="RCK_N"/>
</dbReference>
<sequence length="578" mass="64292">MSEIALAADFAIIIVAATAVGLLARQTGQPTIIAYILTGLILGPVMFDIVSEGELVESMAELGLGFLLFLLGMKMRFDDIREILRPIVNIAIWQTVLQTALALAVAWALGFDPTEIVIIALATVFGATPIIVKILTDKNEITSLPGKIDVGVLIVQDIYLVVVLALLGADELGSASEIATTLGVIAVMMTFIGLFSIASSRYLLPGLFRRIADNKDVFLVVAIAWAFFFIAISEYFDLSLEVGAFLAGISVAQLPYSKELEDRITPITDFFILIFFVSIGLQLAADDLLAYWLEAIVASVVLMVGNFWIMFYLIDREDFSVETSFLGAINMVQVSEFSLVVGALAVQQEYIGTDVLGYLSLMALLTMSVSTYIINYNHTIYGRVQPWFSRFESEGKGDVDLEEYDDHAIAIGYDEITERVLPILEDEYGEVVIIDRQTDHIEALEDEGRYEYIYGDFRHGEIRKAANLKNASFVLSSTVQPDVNRALLEEIDEDAIAFVEAERIDDARDLYDRGADYVIMSTHLTAEKLGEYLERYVTDRDAFHESIERDIEQIRDRGDDRGRRSEERPTGARGDDDD</sequence>
<dbReference type="PANTHER" id="PTHR42751:SF6">
    <property type="entry name" value="CONSERVED INTEGRAL MEMBRANE TRANSPORT PROTEIN-RELATED"/>
    <property type="match status" value="1"/>
</dbReference>
<evidence type="ECO:0000256" key="2">
    <source>
        <dbReference type="ARBA" id="ARBA00005551"/>
    </source>
</evidence>
<organism evidence="12 13">
    <name type="scientific">Natronorubrum daqingense</name>
    <dbReference type="NCBI Taxonomy" id="588898"/>
    <lineage>
        <taxon>Archaea</taxon>
        <taxon>Methanobacteriati</taxon>
        <taxon>Methanobacteriota</taxon>
        <taxon>Stenosarchaea group</taxon>
        <taxon>Halobacteria</taxon>
        <taxon>Halobacteriales</taxon>
        <taxon>Natrialbaceae</taxon>
        <taxon>Natronorubrum</taxon>
    </lineage>
</organism>
<dbReference type="GO" id="GO:0016020">
    <property type="term" value="C:membrane"/>
    <property type="evidence" value="ECO:0007669"/>
    <property type="project" value="UniProtKB-SubCell"/>
</dbReference>
<keyword evidence="13" id="KW-1185">Reference proteome</keyword>
<gene>
    <name evidence="11" type="ORF">BB347_06435</name>
    <name evidence="12" type="ORF">SAMN05421809_2373</name>
</gene>
<evidence type="ECO:0000256" key="1">
    <source>
        <dbReference type="ARBA" id="ARBA00004141"/>
    </source>
</evidence>
<feature type="domain" description="Cation/H+ exchanger transmembrane" evidence="9">
    <location>
        <begin position="15"/>
        <end position="371"/>
    </location>
</feature>
<accession>A0A1N7E0M2</accession>
<evidence type="ECO:0000256" key="6">
    <source>
        <dbReference type="ARBA" id="ARBA00023136"/>
    </source>
</evidence>
<dbReference type="Proteomes" id="UP000185687">
    <property type="component" value="Unassembled WGS sequence"/>
</dbReference>
<keyword evidence="6 8" id="KW-0472">Membrane</keyword>
<dbReference type="Pfam" id="PF00999">
    <property type="entry name" value="Na_H_Exchanger"/>
    <property type="match status" value="1"/>
</dbReference>
<dbReference type="Proteomes" id="UP000187321">
    <property type="component" value="Chromosome"/>
</dbReference>
<dbReference type="Gene3D" id="1.20.1530.20">
    <property type="match status" value="1"/>
</dbReference>
<evidence type="ECO:0000256" key="5">
    <source>
        <dbReference type="ARBA" id="ARBA00022989"/>
    </source>
</evidence>
<dbReference type="GeneID" id="30955564"/>
<feature type="transmembrane region" description="Helical" evidence="8">
    <location>
        <begin position="268"/>
        <end position="285"/>
    </location>
</feature>
<evidence type="ECO:0000256" key="4">
    <source>
        <dbReference type="ARBA" id="ARBA00022692"/>
    </source>
</evidence>
<dbReference type="EMBL" id="FTNP01000003">
    <property type="protein sequence ID" value="SIR81619.1"/>
    <property type="molecule type" value="Genomic_DNA"/>
</dbReference>
<dbReference type="KEGG" id="hda:BB347_06435"/>
<feature type="domain" description="RCK N-terminal" evidence="10">
    <location>
        <begin position="410"/>
        <end position="520"/>
    </location>
</feature>
<feature type="transmembrane region" description="Helical" evidence="8">
    <location>
        <begin position="291"/>
        <end position="313"/>
    </location>
</feature>
<comment type="similarity">
    <text evidence="2">Belongs to the monovalent cation:proton antiporter 2 (CPA2) transporter (TC 2.A.37) family.</text>
</comment>
<feature type="transmembrane region" description="Helical" evidence="8">
    <location>
        <begin position="325"/>
        <end position="346"/>
    </location>
</feature>
<comment type="subcellular location">
    <subcellularLocation>
        <location evidence="1">Membrane</location>
        <topology evidence="1">Multi-pass membrane protein</topology>
    </subcellularLocation>
</comment>
<feature type="transmembrane region" description="Helical" evidence="8">
    <location>
        <begin position="116"/>
        <end position="136"/>
    </location>
</feature>
<dbReference type="InterPro" id="IPR006153">
    <property type="entry name" value="Cation/H_exchanger_TM"/>
</dbReference>
<proteinExistence type="inferred from homology"/>